<dbReference type="InterPro" id="IPR023214">
    <property type="entry name" value="HAD_sf"/>
</dbReference>
<dbReference type="SUPFAM" id="SSF56784">
    <property type="entry name" value="HAD-like"/>
    <property type="match status" value="1"/>
</dbReference>
<dbReference type="PANTHER" id="PTHR17901:SF14">
    <property type="entry name" value="MAGNESIUM-DEPENDENT PHOSPHATASE 1"/>
    <property type="match status" value="1"/>
</dbReference>
<name>A0A7S3L5V5_9STRA</name>
<proteinExistence type="predicted"/>
<accession>A0A7S3L5V5</accession>
<dbReference type="GO" id="GO:0003993">
    <property type="term" value="F:acid phosphatase activity"/>
    <property type="evidence" value="ECO:0007669"/>
    <property type="project" value="TreeGrafter"/>
</dbReference>
<dbReference type="SFLD" id="SFLDG01131">
    <property type="entry name" value="C1.5.2:_MDP_Like"/>
    <property type="match status" value="1"/>
</dbReference>
<sequence length="187" mass="20914">MKLAVFDLDYTVWKPEMYQLARTPKLVEASSKPRLGAKIIHEAQTTTKGMILMSGGEPIRMFKGANVALTEINLMQGEGMDISAAVASKTDEPEWARMCMEHMALDDGTSLASCFEDRIEISYGSKVGHITRLHKKTGIPFSEMAFFDNEYGNIRSVSKALPDVRCYYTPDGMTREAWEKAKTDFGI</sequence>
<dbReference type="Pfam" id="PF12689">
    <property type="entry name" value="Acid_PPase"/>
    <property type="match status" value="1"/>
</dbReference>
<evidence type="ECO:0000313" key="1">
    <source>
        <dbReference type="EMBL" id="CAE0412667.1"/>
    </source>
</evidence>
<gene>
    <name evidence="1" type="ORF">ACOF00016_LOCUS9928</name>
</gene>
<dbReference type="InterPro" id="IPR010036">
    <property type="entry name" value="MDP_1_eu_arc"/>
</dbReference>
<dbReference type="EMBL" id="HBIM01012072">
    <property type="protein sequence ID" value="CAE0412667.1"/>
    <property type="molecule type" value="Transcribed_RNA"/>
</dbReference>
<reference evidence="1" key="1">
    <citation type="submission" date="2021-01" db="EMBL/GenBank/DDBJ databases">
        <authorList>
            <person name="Corre E."/>
            <person name="Pelletier E."/>
            <person name="Niang G."/>
            <person name="Scheremetjew M."/>
            <person name="Finn R."/>
            <person name="Kale V."/>
            <person name="Holt S."/>
            <person name="Cochrane G."/>
            <person name="Meng A."/>
            <person name="Brown T."/>
            <person name="Cohen L."/>
        </authorList>
    </citation>
    <scope>NUCLEOTIDE SEQUENCE</scope>
    <source>
        <strain evidence="1">CCMP127</strain>
    </source>
</reference>
<dbReference type="SFLD" id="SFLDG01129">
    <property type="entry name" value="C1.5:_HAD__Beta-PGM__Phosphata"/>
    <property type="match status" value="1"/>
</dbReference>
<dbReference type="PANTHER" id="PTHR17901">
    <property type="entry name" value="MAGNESIUM-DEPENDENT PHOSPHATASE 1 MDP1"/>
    <property type="match status" value="1"/>
</dbReference>
<evidence type="ECO:0008006" key="2">
    <source>
        <dbReference type="Google" id="ProtNLM"/>
    </source>
</evidence>
<dbReference type="AlphaFoldDB" id="A0A7S3L5V5"/>
<organism evidence="1">
    <name type="scientific">Amphora coffeiformis</name>
    <dbReference type="NCBI Taxonomy" id="265554"/>
    <lineage>
        <taxon>Eukaryota</taxon>
        <taxon>Sar</taxon>
        <taxon>Stramenopiles</taxon>
        <taxon>Ochrophyta</taxon>
        <taxon>Bacillariophyta</taxon>
        <taxon>Bacillariophyceae</taxon>
        <taxon>Bacillariophycidae</taxon>
        <taxon>Thalassiophysales</taxon>
        <taxon>Catenulaceae</taxon>
        <taxon>Amphora</taxon>
    </lineage>
</organism>
<protein>
    <recommendedName>
        <fullName evidence="2">Magnesium-dependent phosphatase-1</fullName>
    </recommendedName>
</protein>
<dbReference type="InterPro" id="IPR036412">
    <property type="entry name" value="HAD-like_sf"/>
</dbReference>
<dbReference type="Gene3D" id="3.40.50.1000">
    <property type="entry name" value="HAD superfamily/HAD-like"/>
    <property type="match status" value="1"/>
</dbReference>
<dbReference type="NCBIfam" id="TIGR01685">
    <property type="entry name" value="MDP-1"/>
    <property type="match status" value="1"/>
</dbReference>
<dbReference type="SFLD" id="SFLDS00003">
    <property type="entry name" value="Haloacid_Dehalogenase"/>
    <property type="match status" value="1"/>
</dbReference>